<reference evidence="1 2" key="1">
    <citation type="submission" date="2020-06" db="EMBL/GenBank/DDBJ databases">
        <title>Transcriptomic and genomic resources for Thalictrum thalictroides and T. hernandezii: Facilitating candidate gene discovery in an emerging model plant lineage.</title>
        <authorList>
            <person name="Arias T."/>
            <person name="Riano-Pachon D.M."/>
            <person name="Di Stilio V.S."/>
        </authorList>
    </citation>
    <scope>NUCLEOTIDE SEQUENCE [LARGE SCALE GENOMIC DNA]</scope>
    <source>
        <strain evidence="2">cv. WT478/WT964</strain>
        <tissue evidence="1">Leaves</tissue>
    </source>
</reference>
<name>A0A7J6XG47_THATH</name>
<evidence type="ECO:0000313" key="1">
    <source>
        <dbReference type="EMBL" id="KAF5207482.1"/>
    </source>
</evidence>
<dbReference type="EMBL" id="JABWDY010001375">
    <property type="protein sequence ID" value="KAF5207482.1"/>
    <property type="molecule type" value="Genomic_DNA"/>
</dbReference>
<comment type="caution">
    <text evidence="1">The sequence shown here is derived from an EMBL/GenBank/DDBJ whole genome shotgun (WGS) entry which is preliminary data.</text>
</comment>
<keyword evidence="2" id="KW-1185">Reference proteome</keyword>
<sequence>MHSKAFVEQAPIELYRKCITNISCSIGAQSNFKEKTHTLRVVALRRKPILTHQLRLFCNSPTILVTEPTGQV</sequence>
<organism evidence="1 2">
    <name type="scientific">Thalictrum thalictroides</name>
    <name type="common">Rue-anemone</name>
    <name type="synonym">Anemone thalictroides</name>
    <dbReference type="NCBI Taxonomy" id="46969"/>
    <lineage>
        <taxon>Eukaryota</taxon>
        <taxon>Viridiplantae</taxon>
        <taxon>Streptophyta</taxon>
        <taxon>Embryophyta</taxon>
        <taxon>Tracheophyta</taxon>
        <taxon>Spermatophyta</taxon>
        <taxon>Magnoliopsida</taxon>
        <taxon>Ranunculales</taxon>
        <taxon>Ranunculaceae</taxon>
        <taxon>Thalictroideae</taxon>
        <taxon>Thalictrum</taxon>
    </lineage>
</organism>
<dbReference type="Proteomes" id="UP000554482">
    <property type="component" value="Unassembled WGS sequence"/>
</dbReference>
<gene>
    <name evidence="1" type="ORF">FRX31_002931</name>
</gene>
<evidence type="ECO:0000313" key="2">
    <source>
        <dbReference type="Proteomes" id="UP000554482"/>
    </source>
</evidence>
<accession>A0A7J6XG47</accession>
<feature type="non-terminal residue" evidence="1">
    <location>
        <position position="72"/>
    </location>
</feature>
<dbReference type="AlphaFoldDB" id="A0A7J6XG47"/>
<proteinExistence type="predicted"/>
<protein>
    <submittedName>
        <fullName evidence="1">Uncharacterized protein</fullName>
    </submittedName>
</protein>